<name>A0A9N9SKE7_PHACE</name>
<dbReference type="EMBL" id="OU896710">
    <property type="protein sequence ID" value="CAG9820466.1"/>
    <property type="molecule type" value="Genomic_DNA"/>
</dbReference>
<feature type="compositionally biased region" description="Basic and acidic residues" evidence="4">
    <location>
        <begin position="585"/>
        <end position="597"/>
    </location>
</feature>
<reference evidence="7" key="2">
    <citation type="submission" date="2022-10" db="EMBL/GenBank/DDBJ databases">
        <authorList>
            <consortium name="ENA_rothamsted_submissions"/>
            <consortium name="culmorum"/>
            <person name="King R."/>
        </authorList>
    </citation>
    <scope>NUCLEOTIDE SEQUENCE</scope>
</reference>
<feature type="compositionally biased region" description="Basic and acidic residues" evidence="4">
    <location>
        <begin position="477"/>
        <end position="491"/>
    </location>
</feature>
<evidence type="ECO:0000313" key="8">
    <source>
        <dbReference type="Proteomes" id="UP001153737"/>
    </source>
</evidence>
<feature type="compositionally biased region" description="Basic and acidic residues" evidence="4">
    <location>
        <begin position="720"/>
        <end position="731"/>
    </location>
</feature>
<proteinExistence type="inferred from homology"/>
<feature type="domain" description="DML1/Misato tubulin" evidence="6">
    <location>
        <begin position="133"/>
        <end position="330"/>
    </location>
</feature>
<dbReference type="InterPro" id="IPR029209">
    <property type="entry name" value="DML1/Misato_tubulin"/>
</dbReference>
<accession>A0A9N9SKE7</accession>
<feature type="region of interest" description="Disordered" evidence="4">
    <location>
        <begin position="651"/>
        <end position="814"/>
    </location>
</feature>
<dbReference type="SUPFAM" id="SSF52490">
    <property type="entry name" value="Tubulin nucleotide-binding domain-like"/>
    <property type="match status" value="1"/>
</dbReference>
<reference evidence="7" key="1">
    <citation type="submission" date="2022-01" db="EMBL/GenBank/DDBJ databases">
        <authorList>
            <person name="King R."/>
        </authorList>
    </citation>
    <scope>NUCLEOTIDE SEQUENCE</scope>
</reference>
<feature type="compositionally biased region" description="Basic and acidic residues" evidence="4">
    <location>
        <begin position="671"/>
        <end position="680"/>
    </location>
</feature>
<evidence type="ECO:0000256" key="2">
    <source>
        <dbReference type="ARBA" id="ARBA00008507"/>
    </source>
</evidence>
<dbReference type="Pfam" id="PF14881">
    <property type="entry name" value="Tubulin_3"/>
    <property type="match status" value="1"/>
</dbReference>
<dbReference type="Proteomes" id="UP001153737">
    <property type="component" value="Chromosome 4"/>
</dbReference>
<keyword evidence="3" id="KW-0496">Mitochondrion</keyword>
<dbReference type="CDD" id="cd06060">
    <property type="entry name" value="misato"/>
    <property type="match status" value="1"/>
</dbReference>
<evidence type="ECO:0000313" key="7">
    <source>
        <dbReference type="EMBL" id="CAG9820466.1"/>
    </source>
</evidence>
<dbReference type="Pfam" id="PF10644">
    <property type="entry name" value="Misat_Tub_SegII"/>
    <property type="match status" value="1"/>
</dbReference>
<feature type="region of interest" description="Disordered" evidence="4">
    <location>
        <begin position="474"/>
        <end position="615"/>
    </location>
</feature>
<dbReference type="PANTHER" id="PTHR13391">
    <property type="entry name" value="MITOCHONDRIAL DISTRIBUTION REGULATOR MISATO"/>
    <property type="match status" value="1"/>
</dbReference>
<dbReference type="GO" id="GO:0007005">
    <property type="term" value="P:mitochondrion organization"/>
    <property type="evidence" value="ECO:0007669"/>
    <property type="project" value="InterPro"/>
</dbReference>
<feature type="compositionally biased region" description="Low complexity" evidence="4">
    <location>
        <begin position="705"/>
        <end position="717"/>
    </location>
</feature>
<feature type="domain" description="Misato Segment II tubulin-like" evidence="5">
    <location>
        <begin position="4"/>
        <end position="116"/>
    </location>
</feature>
<feature type="compositionally biased region" description="Low complexity" evidence="4">
    <location>
        <begin position="518"/>
        <end position="542"/>
    </location>
</feature>
<dbReference type="InterPro" id="IPR049942">
    <property type="entry name" value="DML1/Misato"/>
</dbReference>
<evidence type="ECO:0000259" key="5">
    <source>
        <dbReference type="Pfam" id="PF10644"/>
    </source>
</evidence>
<keyword evidence="8" id="KW-1185">Reference proteome</keyword>
<sequence>MGTREILTLQFGHYANFVGTHWWNLQERAFEYSATTLSEINHDVLYREGLTSRSEVTFTPRLLLVDLKGSLKSLPEKGDLYDPLPQPSKVEVEWDESVDIKASTSEQKNEFQTDLEDPEESKRVLSKNYKLEEEVNVWSDFLYAKFHPRTVNVLREYQHCNENTPFDAYPLGVSLWKTQQFEEDFSDKIRNYIEECDHFQGFQILTDCTNAFAGLTSACLEHLRDEYDRKSVLVFPVVPPHFADHDAVSDEEKHQAVTNDSARVVNTALSFNEFASYSSLFVPLGVGSKGWRRSGPKREFAHVEYDPKIPYHSSAILASALETVSMKYRLRSTDFTLSDLGADLSQNGRKAAAASLCLPFPIEGDLLDCLDKWEGPLYRSITPGCDIGTYRMMQHVTLRGIPEDRLKKPETKAGKQRELPAYRCRTIEEMMAMYLSYSTQATASNVTVVHKGLDVRSTFPRIFRGEVGKDGVVSAFPRDEKTDMTDVETRTPQKTPKKRKSVEGKQESPKKPKLENGKTPQKFQTPKQQKNQNKKAQNSVQKSNKKVKQNSESETDQKVKPFPGTAQIQSPKPGKPAKAGKQNSAKKDGERKPSIERKPRRKLMSMIKDKLTSDDTVAKSEVIKNLETKLQAIQSRPNLTKTARRKIKMLRRLKNIAEGKAPDHGTNSQKPKSELTESAKRRDRKRRAALKSVEKGGENVAAPIGKKGQQAKGKNAKTTVKQEVKIVKTEEASEEEESDDEEESASGEEQAVEGEESGDEEESGEEEEGSGEEEEDSDEEEGSDDDEEASDDDEEETTPQPPVKVSNKKQKGRK</sequence>
<comment type="subcellular location">
    <subcellularLocation>
        <location evidence="1">Mitochondrion</location>
    </subcellularLocation>
</comment>
<feature type="compositionally biased region" description="Basic and acidic residues" evidence="4">
    <location>
        <begin position="549"/>
        <end position="559"/>
    </location>
</feature>
<evidence type="ECO:0000256" key="4">
    <source>
        <dbReference type="SAM" id="MobiDB-lite"/>
    </source>
</evidence>
<gene>
    <name evidence="7" type="ORF">PHAECO_LOCUS8496</name>
</gene>
<dbReference type="InterPro" id="IPR019605">
    <property type="entry name" value="Misato_II_tubulin-like"/>
</dbReference>
<dbReference type="AlphaFoldDB" id="A0A9N9SKE7"/>
<organism evidence="7 8">
    <name type="scientific">Phaedon cochleariae</name>
    <name type="common">Mustard beetle</name>
    <dbReference type="NCBI Taxonomy" id="80249"/>
    <lineage>
        <taxon>Eukaryota</taxon>
        <taxon>Metazoa</taxon>
        <taxon>Ecdysozoa</taxon>
        <taxon>Arthropoda</taxon>
        <taxon>Hexapoda</taxon>
        <taxon>Insecta</taxon>
        <taxon>Pterygota</taxon>
        <taxon>Neoptera</taxon>
        <taxon>Endopterygota</taxon>
        <taxon>Coleoptera</taxon>
        <taxon>Polyphaga</taxon>
        <taxon>Cucujiformia</taxon>
        <taxon>Chrysomeloidea</taxon>
        <taxon>Chrysomelidae</taxon>
        <taxon>Chrysomelinae</taxon>
        <taxon>Chrysomelini</taxon>
        <taxon>Phaedon</taxon>
    </lineage>
</organism>
<dbReference type="OrthoDB" id="271881at2759"/>
<comment type="similarity">
    <text evidence="2">Belongs to the misato family.</text>
</comment>
<evidence type="ECO:0000256" key="3">
    <source>
        <dbReference type="ARBA" id="ARBA00023128"/>
    </source>
</evidence>
<protein>
    <submittedName>
        <fullName evidence="7">Uncharacterized protein</fullName>
    </submittedName>
</protein>
<dbReference type="Gene3D" id="3.40.50.1440">
    <property type="entry name" value="Tubulin/FtsZ, GTPase domain"/>
    <property type="match status" value="1"/>
</dbReference>
<evidence type="ECO:0000259" key="6">
    <source>
        <dbReference type="Pfam" id="PF14881"/>
    </source>
</evidence>
<evidence type="ECO:0000256" key="1">
    <source>
        <dbReference type="ARBA" id="ARBA00004173"/>
    </source>
</evidence>
<dbReference type="GO" id="GO:0005739">
    <property type="term" value="C:mitochondrion"/>
    <property type="evidence" value="ECO:0007669"/>
    <property type="project" value="UniProtKB-SubCell"/>
</dbReference>
<dbReference type="InterPro" id="IPR036525">
    <property type="entry name" value="Tubulin/FtsZ_GTPase_sf"/>
</dbReference>
<feature type="compositionally biased region" description="Basic and acidic residues" evidence="4">
    <location>
        <begin position="501"/>
        <end position="516"/>
    </location>
</feature>
<dbReference type="PANTHER" id="PTHR13391:SF0">
    <property type="entry name" value="PROTEIN MISATO HOMOLOG 1"/>
    <property type="match status" value="1"/>
</dbReference>
<feature type="compositionally biased region" description="Acidic residues" evidence="4">
    <location>
        <begin position="732"/>
        <end position="797"/>
    </location>
</feature>